<dbReference type="InterPro" id="IPR036812">
    <property type="entry name" value="NAD(P)_OxRdtase_dom_sf"/>
</dbReference>
<dbReference type="PANTHER" id="PTHR43364">
    <property type="entry name" value="NADH-SPECIFIC METHYLGLYOXAL REDUCTASE-RELATED"/>
    <property type="match status" value="1"/>
</dbReference>
<dbReference type="GO" id="GO:0016491">
    <property type="term" value="F:oxidoreductase activity"/>
    <property type="evidence" value="ECO:0007669"/>
    <property type="project" value="UniProtKB-KW"/>
</dbReference>
<sequence>MRNVPLGRHDTISEIMLGTMTFGTQTAEADAHTQMDMAADAGVTWLDTAEMYPVNPVRAETVGLTEEIVGNWIASGNAGRLRVATKHSGEGSHARGGDPITSESIPKAIEGSLKRLKSETIDLYQFHWPNRGSFQFRKYWQFRPQGTRDVILQDMADCMGALEQEVERGTIRSFGLSNEGTWGMDQWLMLASDEDGGDGPARPVAIQNEYSVLFRLADTDLTEMMTYEDVTMLAFSPLATGMITGKYQNGAVPDGSRKSINDGLGGRWSPRVETTVDAYLKLAAEHGIDPVHMALAWLQTRPFACSAILGATTTAQLEHGLKAQDMVLSDELVSAIDDLNRAHPLPY</sequence>
<dbReference type="Proteomes" id="UP000049222">
    <property type="component" value="Unassembled WGS sequence"/>
</dbReference>
<dbReference type="STRING" id="420998.JDO7802_03214"/>
<dbReference type="AlphaFoldDB" id="A0A0M6YQ92"/>
<feature type="domain" description="NADP-dependent oxidoreductase" evidence="2">
    <location>
        <begin position="14"/>
        <end position="340"/>
    </location>
</feature>
<dbReference type="SUPFAM" id="SSF51430">
    <property type="entry name" value="NAD(P)-linked oxidoreductase"/>
    <property type="match status" value="1"/>
</dbReference>
<gene>
    <name evidence="3" type="primary">yhdN</name>
    <name evidence="3" type="ORF">JDO7802_03214</name>
</gene>
<dbReference type="PANTHER" id="PTHR43364:SF4">
    <property type="entry name" value="NAD(P)-LINKED OXIDOREDUCTASE SUPERFAMILY PROTEIN"/>
    <property type="match status" value="1"/>
</dbReference>
<evidence type="ECO:0000256" key="1">
    <source>
        <dbReference type="ARBA" id="ARBA00023002"/>
    </source>
</evidence>
<protein>
    <submittedName>
        <fullName evidence="3">General stress protein 69</fullName>
        <ecNumber evidence="3">1.1.1.-</ecNumber>
    </submittedName>
</protein>
<evidence type="ECO:0000259" key="2">
    <source>
        <dbReference type="Pfam" id="PF00248"/>
    </source>
</evidence>
<dbReference type="EC" id="1.1.1.-" evidence="3"/>
<reference evidence="3 4" key="1">
    <citation type="submission" date="2015-07" db="EMBL/GenBank/DDBJ databases">
        <authorList>
            <person name="Noorani M."/>
        </authorList>
    </citation>
    <scope>NUCLEOTIDE SEQUENCE [LARGE SCALE GENOMIC DNA]</scope>
    <source>
        <strain evidence="3 4">CECT 7802</strain>
    </source>
</reference>
<dbReference type="OrthoDB" id="9803483at2"/>
<dbReference type="Gene3D" id="3.20.20.100">
    <property type="entry name" value="NADP-dependent oxidoreductase domain"/>
    <property type="match status" value="1"/>
</dbReference>
<evidence type="ECO:0000313" key="3">
    <source>
        <dbReference type="EMBL" id="CTQ51176.1"/>
    </source>
</evidence>
<keyword evidence="4" id="KW-1185">Reference proteome</keyword>
<accession>A0A0M6YQ92</accession>
<dbReference type="InterPro" id="IPR023210">
    <property type="entry name" value="NADP_OxRdtase_dom"/>
</dbReference>
<dbReference type="RefSeq" id="WP_055086917.1">
    <property type="nucleotide sequence ID" value="NZ_CXSU01000012.1"/>
</dbReference>
<proteinExistence type="predicted"/>
<name>A0A0M6YQ92_9RHOB</name>
<evidence type="ECO:0000313" key="4">
    <source>
        <dbReference type="Proteomes" id="UP000049222"/>
    </source>
</evidence>
<dbReference type="EMBL" id="CXSU01000012">
    <property type="protein sequence ID" value="CTQ51176.1"/>
    <property type="molecule type" value="Genomic_DNA"/>
</dbReference>
<organism evidence="3 4">
    <name type="scientific">Jannaschia donghaensis</name>
    <dbReference type="NCBI Taxonomy" id="420998"/>
    <lineage>
        <taxon>Bacteria</taxon>
        <taxon>Pseudomonadati</taxon>
        <taxon>Pseudomonadota</taxon>
        <taxon>Alphaproteobacteria</taxon>
        <taxon>Rhodobacterales</taxon>
        <taxon>Roseobacteraceae</taxon>
        <taxon>Jannaschia</taxon>
    </lineage>
</organism>
<keyword evidence="1 3" id="KW-0560">Oxidoreductase</keyword>
<dbReference type="InterPro" id="IPR050523">
    <property type="entry name" value="AKR_Detox_Biosynth"/>
</dbReference>
<dbReference type="Pfam" id="PF00248">
    <property type="entry name" value="Aldo_ket_red"/>
    <property type="match status" value="1"/>
</dbReference>